<dbReference type="InterPro" id="IPR005467">
    <property type="entry name" value="His_kinase_dom"/>
</dbReference>
<dbReference type="Pfam" id="PF00512">
    <property type="entry name" value="HisKA"/>
    <property type="match status" value="1"/>
</dbReference>
<evidence type="ECO:0000256" key="6">
    <source>
        <dbReference type="ARBA" id="ARBA00022692"/>
    </source>
</evidence>
<dbReference type="PROSITE" id="PS50109">
    <property type="entry name" value="HIS_KIN"/>
    <property type="match status" value="1"/>
</dbReference>
<dbReference type="PANTHER" id="PTHR45436:SF8">
    <property type="entry name" value="HISTIDINE KINASE"/>
    <property type="match status" value="1"/>
</dbReference>
<evidence type="ECO:0000256" key="12">
    <source>
        <dbReference type="SAM" id="Phobius"/>
    </source>
</evidence>
<dbReference type="InterPro" id="IPR004358">
    <property type="entry name" value="Sig_transdc_His_kin-like_C"/>
</dbReference>
<proteinExistence type="predicted"/>
<feature type="domain" description="Histidine kinase" evidence="13">
    <location>
        <begin position="234"/>
        <end position="444"/>
    </location>
</feature>
<dbReference type="Gene3D" id="6.10.340.10">
    <property type="match status" value="1"/>
</dbReference>
<evidence type="ECO:0000313" key="16">
    <source>
        <dbReference type="Proteomes" id="UP000640333"/>
    </source>
</evidence>
<dbReference type="CDD" id="cd00075">
    <property type="entry name" value="HATPase"/>
    <property type="match status" value="1"/>
</dbReference>
<dbReference type="EC" id="2.7.13.3" evidence="3"/>
<protein>
    <recommendedName>
        <fullName evidence="3">histidine kinase</fullName>
        <ecNumber evidence="3">2.7.13.3</ecNumber>
    </recommendedName>
</protein>
<dbReference type="SUPFAM" id="SSF47384">
    <property type="entry name" value="Homodimeric domain of signal transducing histidine kinase"/>
    <property type="match status" value="1"/>
</dbReference>
<evidence type="ECO:0000256" key="4">
    <source>
        <dbReference type="ARBA" id="ARBA00022553"/>
    </source>
</evidence>
<dbReference type="CDD" id="cd06225">
    <property type="entry name" value="HAMP"/>
    <property type="match status" value="1"/>
</dbReference>
<accession>A0A8J7FDR7</accession>
<evidence type="ECO:0000256" key="11">
    <source>
        <dbReference type="SAM" id="MobiDB-lite"/>
    </source>
</evidence>
<evidence type="ECO:0000259" key="13">
    <source>
        <dbReference type="PROSITE" id="PS50109"/>
    </source>
</evidence>
<dbReference type="InterPro" id="IPR036097">
    <property type="entry name" value="HisK_dim/P_sf"/>
</dbReference>
<gene>
    <name evidence="15" type="ORF">IOQ59_11185</name>
</gene>
<keyword evidence="6 12" id="KW-0812">Transmembrane</keyword>
<dbReference type="GO" id="GO:0000155">
    <property type="term" value="F:phosphorelay sensor kinase activity"/>
    <property type="evidence" value="ECO:0007669"/>
    <property type="project" value="InterPro"/>
</dbReference>
<dbReference type="PROSITE" id="PS50885">
    <property type="entry name" value="HAMP"/>
    <property type="match status" value="1"/>
</dbReference>
<dbReference type="InterPro" id="IPR003660">
    <property type="entry name" value="HAMP_dom"/>
</dbReference>
<keyword evidence="9" id="KW-0902">Two-component regulatory system</keyword>
<comment type="catalytic activity">
    <reaction evidence="1">
        <text>ATP + protein L-histidine = ADP + protein N-phospho-L-histidine.</text>
        <dbReference type="EC" id="2.7.13.3"/>
    </reaction>
</comment>
<keyword evidence="7 15" id="KW-0418">Kinase</keyword>
<evidence type="ECO:0000256" key="10">
    <source>
        <dbReference type="ARBA" id="ARBA00023136"/>
    </source>
</evidence>
<dbReference type="Proteomes" id="UP000640333">
    <property type="component" value="Unassembled WGS sequence"/>
</dbReference>
<keyword evidence="8 12" id="KW-1133">Transmembrane helix</keyword>
<dbReference type="PRINTS" id="PR00344">
    <property type="entry name" value="BCTRLSENSOR"/>
</dbReference>
<comment type="subcellular location">
    <subcellularLocation>
        <location evidence="2">Membrane</location>
    </subcellularLocation>
</comment>
<dbReference type="InterPro" id="IPR003661">
    <property type="entry name" value="HisK_dim/P_dom"/>
</dbReference>
<dbReference type="Pfam" id="PF02518">
    <property type="entry name" value="HATPase_c"/>
    <property type="match status" value="1"/>
</dbReference>
<dbReference type="SUPFAM" id="SSF55874">
    <property type="entry name" value="ATPase domain of HSP90 chaperone/DNA topoisomerase II/histidine kinase"/>
    <property type="match status" value="1"/>
</dbReference>
<feature type="transmembrane region" description="Helical" evidence="12">
    <location>
        <begin position="150"/>
        <end position="175"/>
    </location>
</feature>
<dbReference type="RefSeq" id="WP_193953377.1">
    <property type="nucleotide sequence ID" value="NZ_JADEYS010000010.1"/>
</dbReference>
<dbReference type="GO" id="GO:0005886">
    <property type="term" value="C:plasma membrane"/>
    <property type="evidence" value="ECO:0007669"/>
    <property type="project" value="TreeGrafter"/>
</dbReference>
<dbReference type="SMART" id="SM00387">
    <property type="entry name" value="HATPase_c"/>
    <property type="match status" value="1"/>
</dbReference>
<evidence type="ECO:0000256" key="1">
    <source>
        <dbReference type="ARBA" id="ARBA00000085"/>
    </source>
</evidence>
<dbReference type="PANTHER" id="PTHR45436">
    <property type="entry name" value="SENSOR HISTIDINE KINASE YKOH"/>
    <property type="match status" value="1"/>
</dbReference>
<evidence type="ECO:0000259" key="14">
    <source>
        <dbReference type="PROSITE" id="PS50885"/>
    </source>
</evidence>
<evidence type="ECO:0000256" key="7">
    <source>
        <dbReference type="ARBA" id="ARBA00022777"/>
    </source>
</evidence>
<dbReference type="AlphaFoldDB" id="A0A8J7FDR7"/>
<keyword evidence="4" id="KW-0597">Phosphoprotein</keyword>
<name>A0A8J7FDR7_9GAMM</name>
<feature type="region of interest" description="Disordered" evidence="11">
    <location>
        <begin position="449"/>
        <end position="475"/>
    </location>
</feature>
<dbReference type="SMART" id="SM00388">
    <property type="entry name" value="HisKA"/>
    <property type="match status" value="1"/>
</dbReference>
<keyword evidence="16" id="KW-1185">Reference proteome</keyword>
<evidence type="ECO:0000256" key="8">
    <source>
        <dbReference type="ARBA" id="ARBA00022989"/>
    </source>
</evidence>
<dbReference type="CDD" id="cd00082">
    <property type="entry name" value="HisKA"/>
    <property type="match status" value="1"/>
</dbReference>
<reference evidence="15" key="1">
    <citation type="submission" date="2020-10" db="EMBL/GenBank/DDBJ databases">
        <title>Bacterium isolated from coastal waters sediment.</title>
        <authorList>
            <person name="Chen R.-J."/>
            <person name="Lu D.-C."/>
            <person name="Zhu K.-L."/>
            <person name="Du Z.-J."/>
        </authorList>
    </citation>
    <scope>NUCLEOTIDE SEQUENCE</scope>
    <source>
        <strain evidence="15">N1Y112</strain>
    </source>
</reference>
<sequence length="475" mass="53296">MKIRVSISRIGIMFSIWLLLLVTLLTALSVIRNHNTPMSADSYFLTNFLKTSHKQLQDQAQAGTMIKQFEEWRRGGILHYRLKTNVLTIGDIGELSFLDEKVGPNIELAEAMIKNEPRILMISQLVLPNKNTLIYGFDYTDHYHAEKMVFWVQLTLFITLGSGAIGGLIASAYVLRRIRSINDLCEDVIDGGNLDQRIPIRGQEKEFDSLAMHLNRMLSQISHTVTAVKSVSDNIAHDLRTPLTRVRNLLEDTRDQVQEPETQRALDKATDEVDHLLTVFNAALNIAALEAGKPHSSEVFYLDDMLGSVLDIYGPLAEVEGQELKLYAKPVKLNANPNLIFQCVTNLLENAFKYAHCGQLIEISVSEEKDHALLQIRDYGPGLPDEELDHITRRFYRSENGHNKSGTGLGLSLVQAIVTAHQGILSIENAKPGLQISVRLPLEGVTRKVPVNPNRRRRATDKKIVDTQQKEPSGP</sequence>
<keyword evidence="5" id="KW-0808">Transferase</keyword>
<dbReference type="Pfam" id="PF00672">
    <property type="entry name" value="HAMP"/>
    <property type="match status" value="1"/>
</dbReference>
<evidence type="ECO:0000256" key="3">
    <source>
        <dbReference type="ARBA" id="ARBA00012438"/>
    </source>
</evidence>
<organism evidence="15 16">
    <name type="scientific">Pontibacterium sinense</name>
    <dbReference type="NCBI Taxonomy" id="2781979"/>
    <lineage>
        <taxon>Bacteria</taxon>
        <taxon>Pseudomonadati</taxon>
        <taxon>Pseudomonadota</taxon>
        <taxon>Gammaproteobacteria</taxon>
        <taxon>Oceanospirillales</taxon>
        <taxon>Oceanospirillaceae</taxon>
        <taxon>Pontibacterium</taxon>
    </lineage>
</organism>
<keyword evidence="10 12" id="KW-0472">Membrane</keyword>
<dbReference type="Gene3D" id="1.10.287.130">
    <property type="match status" value="1"/>
</dbReference>
<evidence type="ECO:0000256" key="2">
    <source>
        <dbReference type="ARBA" id="ARBA00004370"/>
    </source>
</evidence>
<dbReference type="Gene3D" id="3.30.565.10">
    <property type="entry name" value="Histidine kinase-like ATPase, C-terminal domain"/>
    <property type="match status" value="1"/>
</dbReference>
<comment type="caution">
    <text evidence="15">The sequence shown here is derived from an EMBL/GenBank/DDBJ whole genome shotgun (WGS) entry which is preliminary data.</text>
</comment>
<evidence type="ECO:0000256" key="5">
    <source>
        <dbReference type="ARBA" id="ARBA00022679"/>
    </source>
</evidence>
<feature type="transmembrane region" description="Helical" evidence="12">
    <location>
        <begin position="12"/>
        <end position="31"/>
    </location>
</feature>
<dbReference type="InterPro" id="IPR003594">
    <property type="entry name" value="HATPase_dom"/>
</dbReference>
<dbReference type="SMART" id="SM00304">
    <property type="entry name" value="HAMP"/>
    <property type="match status" value="1"/>
</dbReference>
<dbReference type="InterPro" id="IPR050428">
    <property type="entry name" value="TCS_sensor_his_kinase"/>
</dbReference>
<dbReference type="EMBL" id="JADEYS010000010">
    <property type="protein sequence ID" value="MBE9397821.1"/>
    <property type="molecule type" value="Genomic_DNA"/>
</dbReference>
<dbReference type="InterPro" id="IPR036890">
    <property type="entry name" value="HATPase_C_sf"/>
</dbReference>
<feature type="domain" description="HAMP" evidence="14">
    <location>
        <begin position="172"/>
        <end position="226"/>
    </location>
</feature>
<evidence type="ECO:0000256" key="9">
    <source>
        <dbReference type="ARBA" id="ARBA00023012"/>
    </source>
</evidence>
<evidence type="ECO:0000313" key="15">
    <source>
        <dbReference type="EMBL" id="MBE9397821.1"/>
    </source>
</evidence>